<organism evidence="4 5">
    <name type="scientific">Rubidibacter lacunae KORDI 51-2</name>
    <dbReference type="NCBI Taxonomy" id="582515"/>
    <lineage>
        <taxon>Bacteria</taxon>
        <taxon>Bacillati</taxon>
        <taxon>Cyanobacteriota</taxon>
        <taxon>Cyanophyceae</taxon>
        <taxon>Oscillatoriophycideae</taxon>
        <taxon>Chroococcales</taxon>
        <taxon>Aphanothecaceae</taxon>
        <taxon>Rubidibacter</taxon>
    </lineage>
</organism>
<gene>
    <name evidence="3" type="primary">cpcS</name>
    <name evidence="4" type="ORF">KR51_00012710</name>
</gene>
<accession>U5DQH8</accession>
<dbReference type="RefSeq" id="WP_022605782.1">
    <property type="nucleotide sequence ID" value="NZ_ASSJ01000035.1"/>
</dbReference>
<dbReference type="AlphaFoldDB" id="U5DQH8"/>
<keyword evidence="5" id="KW-1185">Reference proteome</keyword>
<dbReference type="HAMAP" id="MF_01459">
    <property type="entry name" value="Chrphore_lyase_CpxS"/>
    <property type="match status" value="1"/>
</dbReference>
<dbReference type="Pfam" id="PF09367">
    <property type="entry name" value="CpeS"/>
    <property type="match status" value="1"/>
</dbReference>
<dbReference type="PATRIC" id="fig|582515.4.peg.1420"/>
<dbReference type="Proteomes" id="UP000016960">
    <property type="component" value="Unassembled WGS sequence"/>
</dbReference>
<dbReference type="OrthoDB" id="554080at2"/>
<dbReference type="GO" id="GO:0016829">
    <property type="term" value="F:lyase activity"/>
    <property type="evidence" value="ECO:0007669"/>
    <property type="project" value="UniProtKB-KW"/>
</dbReference>
<sequence>MQIAEFVEQSLGRWRSQRSGHNLAFQHFEEVRSTIDISARSNDDAEVLKLCQLHDVEPDSIASPFHMEWEGESDWDEDESPRGNCLLVPIPNSHDPSRGLLLRSQGYAETIPSVGRYVFTEEGMFVLATEYDRAAAEERIWFATENLRFRVSTIKTSNGTGILTASFASEVRSLSG</sequence>
<name>U5DQH8_9CHRO</name>
<dbReference type="Gene3D" id="2.40.128.20">
    <property type="match status" value="1"/>
</dbReference>
<dbReference type="EC" id="4.-.-.-" evidence="3"/>
<evidence type="ECO:0000313" key="4">
    <source>
        <dbReference type="EMBL" id="ERN41945.1"/>
    </source>
</evidence>
<protein>
    <recommendedName>
        <fullName evidence="3">Chromophore lyase CpcS/CpeS</fullName>
        <ecNumber evidence="3">4.-.-.-</ecNumber>
    </recommendedName>
</protein>
<dbReference type="InterPro" id="IPR012674">
    <property type="entry name" value="Calycin"/>
</dbReference>
<evidence type="ECO:0000313" key="5">
    <source>
        <dbReference type="Proteomes" id="UP000016960"/>
    </source>
</evidence>
<proteinExistence type="inferred from homology"/>
<evidence type="ECO:0000256" key="1">
    <source>
        <dbReference type="ARBA" id="ARBA00010681"/>
    </source>
</evidence>
<comment type="function">
    <text evidence="3">Covalently attaches a chromophore to Cys residue(s) of phycobiliproteins.</text>
</comment>
<dbReference type="GO" id="GO:0017006">
    <property type="term" value="P:protein-tetrapyrrole linkage"/>
    <property type="evidence" value="ECO:0007669"/>
    <property type="project" value="UniProtKB-UniRule"/>
</dbReference>
<dbReference type="CDD" id="cd19433">
    <property type="entry name" value="lipocalin_CpcS-CpeS"/>
    <property type="match status" value="1"/>
</dbReference>
<comment type="similarity">
    <text evidence="1 3">Belongs to the CpcS/CpeS biliprotein lyase family.</text>
</comment>
<dbReference type="STRING" id="582515.KR51_00012710"/>
<dbReference type="InParanoid" id="U5DQH8"/>
<dbReference type="EMBL" id="ASSJ01000035">
    <property type="protein sequence ID" value="ERN41945.1"/>
    <property type="molecule type" value="Genomic_DNA"/>
</dbReference>
<dbReference type="InterPro" id="IPR018536">
    <property type="entry name" value="CpcS/CpeS"/>
</dbReference>
<keyword evidence="2 3" id="KW-0456">Lyase</keyword>
<reference evidence="4 5" key="1">
    <citation type="submission" date="2013-05" db="EMBL/GenBank/DDBJ databases">
        <title>Draft genome sequence of Rubidibacter lacunae KORDI 51-2.</title>
        <authorList>
            <person name="Choi D.H."/>
            <person name="Noh J.H."/>
            <person name="Kwon K.-K."/>
            <person name="Lee J.-H."/>
            <person name="Ryu J.-Y."/>
        </authorList>
    </citation>
    <scope>NUCLEOTIDE SEQUENCE [LARGE SCALE GENOMIC DNA]</scope>
    <source>
        <strain evidence="4 5">KORDI 51-2</strain>
    </source>
</reference>
<dbReference type="eggNOG" id="ENOG502ZBV6">
    <property type="taxonomic scope" value="Bacteria"/>
</dbReference>
<evidence type="ECO:0000256" key="3">
    <source>
        <dbReference type="HAMAP-Rule" id="MF_01459"/>
    </source>
</evidence>
<comment type="caution">
    <text evidence="4">The sequence shown here is derived from an EMBL/GenBank/DDBJ whole genome shotgun (WGS) entry which is preliminary data.</text>
</comment>
<evidence type="ECO:0000256" key="2">
    <source>
        <dbReference type="ARBA" id="ARBA00023239"/>
    </source>
</evidence>